<feature type="region of interest" description="Disordered" evidence="1">
    <location>
        <begin position="654"/>
        <end position="708"/>
    </location>
</feature>
<feature type="compositionally biased region" description="Basic residues" evidence="1">
    <location>
        <begin position="108"/>
        <end position="122"/>
    </location>
</feature>
<feature type="domain" description="AAA+ ATPase" evidence="2">
    <location>
        <begin position="789"/>
        <end position="916"/>
    </location>
</feature>
<dbReference type="Pfam" id="PF00004">
    <property type="entry name" value="AAA"/>
    <property type="match status" value="1"/>
</dbReference>
<comment type="caution">
    <text evidence="3">The sequence shown here is derived from an EMBL/GenBank/DDBJ whole genome shotgun (WGS) entry which is preliminary data.</text>
</comment>
<dbReference type="OrthoDB" id="10042665at2759"/>
<evidence type="ECO:0000313" key="3">
    <source>
        <dbReference type="EMBL" id="TQV90683.1"/>
    </source>
</evidence>
<dbReference type="Gene3D" id="3.40.50.300">
    <property type="entry name" value="P-loop containing nucleotide triphosphate hydrolases"/>
    <property type="match status" value="1"/>
</dbReference>
<feature type="region of interest" description="Disordered" evidence="1">
    <location>
        <begin position="225"/>
        <end position="261"/>
    </location>
</feature>
<dbReference type="GO" id="GO:0005524">
    <property type="term" value="F:ATP binding"/>
    <property type="evidence" value="ECO:0007669"/>
    <property type="project" value="InterPro"/>
</dbReference>
<dbReference type="CDD" id="cd19481">
    <property type="entry name" value="RecA-like_protease"/>
    <property type="match status" value="1"/>
</dbReference>
<feature type="compositionally biased region" description="Pro residues" evidence="1">
    <location>
        <begin position="234"/>
        <end position="259"/>
    </location>
</feature>
<evidence type="ECO:0000256" key="1">
    <source>
        <dbReference type="SAM" id="MobiDB-lite"/>
    </source>
</evidence>
<dbReference type="SUPFAM" id="SSF52540">
    <property type="entry name" value="P-loop containing nucleoside triphosphate hydrolases"/>
    <property type="match status" value="1"/>
</dbReference>
<name>A0A545VKG9_9HYPO</name>
<feature type="region of interest" description="Disordered" evidence="1">
    <location>
        <begin position="1"/>
        <end position="191"/>
    </location>
</feature>
<feature type="compositionally biased region" description="Polar residues" evidence="1">
    <location>
        <begin position="660"/>
        <end position="684"/>
    </location>
</feature>
<proteinExistence type="predicted"/>
<sequence length="1011" mass="113643">MEQQSNSARSIEDTKAAEATPLPPQTSPSPSPPPQETEPAAQVNETTAEKKVKNADRRKEKSQECKSHRKDNKSRRRAARQESDSSDDDDNMSSDESDLSDNSSADKRSKRNARRRRIRRVGSGKLSKSSRGTSRRYKRRSRDDSDSALSSDSSSDSDREVEVRVTRDDGHSGSETDKEVQQLRRQIQQLQQQVAMQPAMVGPFAPSPVMFPMQSFNQYAFSPFLHPQTAQPHNPVPAPTTASSPPPPPPPQQDTPPPPRLRRAFRRGIAVEIEEEKKDKSRAKKDGRPSFRRVDFVWDSAALCFKIRDTTDAQSQDEEDDDNIFLVRRTFDTQGRYRQTFVDIRSKLLRECLKETIGEVKGVTFVEEIPKLDPDFLFLYFDDLRVHYKHLKTVKPAGDSKRERAKNAKKLDLKIAHLKVLLKYLRKDYADIKRQVDSLLRNGLITFELLWALWKPKSLVYTTTFGNQDEPRVFRVESVERHVNMQKGEFFHIDGKYFEYDGKNFGYGNMAEEIGAFRGARRITSLPCYPLKFHRDEEGLRKRLIERGKKFVELRGVHYKSYSGMAYLKSKKHGVVKFNVQHSRMMVDAKTFRRINPNYLLSPLGNTAHGSLPPGGGGGCMSDDDSDSDYNSCGSDAYNSDNGQLEALTTVYKDGGEQSPHASSTAKGESSDSCGKATPSSSGVDTDGKGKTSESSSSSGGGDNDNALPRALTDEDYILASPVVLGFAFAEKQWLEFKVANVSEVKWNDQAWDSLVLEPETKDLIKALVTSRRSNASRTIDDVIQGKGKGLVTVLHGAPGTGKTLTAEGISELLQCPLYMVSAGELGTDSRYLEAELQRVLDICHAWGAVLLLDEADVFLEKRNMSDVHRNALVSIFLRQLEYFQGILFLTTNRVETFDEAFQSRIHIALRYDNLDGKAKRKIFGMFLDRVRALGTVPVDPLSDDDLGRLVRQDLNGREIKNIVSSAQDLAMSKDETLGMRHLLQVLEVHARFSRDLKGGTGYEDAMRSYF</sequence>
<accession>A0A545VKG9</accession>
<dbReference type="PANTHER" id="PTHR46411">
    <property type="entry name" value="FAMILY ATPASE, PUTATIVE-RELATED"/>
    <property type="match status" value="1"/>
</dbReference>
<dbReference type="AlphaFoldDB" id="A0A545VKG9"/>
<protein>
    <submittedName>
        <fullName evidence="3">AAA family ATPase</fullName>
    </submittedName>
</protein>
<dbReference type="EMBL" id="SPUK01000024">
    <property type="protein sequence ID" value="TQV90683.1"/>
    <property type="molecule type" value="Genomic_DNA"/>
</dbReference>
<dbReference type="InterPro" id="IPR003593">
    <property type="entry name" value="AAA+_ATPase"/>
</dbReference>
<organism evidence="3 4">
    <name type="scientific">Cordyceps javanica</name>
    <dbReference type="NCBI Taxonomy" id="43265"/>
    <lineage>
        <taxon>Eukaryota</taxon>
        <taxon>Fungi</taxon>
        <taxon>Dikarya</taxon>
        <taxon>Ascomycota</taxon>
        <taxon>Pezizomycotina</taxon>
        <taxon>Sordariomycetes</taxon>
        <taxon>Hypocreomycetidae</taxon>
        <taxon>Hypocreales</taxon>
        <taxon>Cordycipitaceae</taxon>
        <taxon>Cordyceps</taxon>
    </lineage>
</organism>
<evidence type="ECO:0000259" key="2">
    <source>
        <dbReference type="SMART" id="SM00382"/>
    </source>
</evidence>
<dbReference type="PANTHER" id="PTHR46411:SF1">
    <property type="entry name" value="FAMILY ATPASE, PUTATIVE (AFU_ORTHOLOGUE AFUA_7G05752)-RELATED"/>
    <property type="match status" value="1"/>
</dbReference>
<feature type="compositionally biased region" description="Pro residues" evidence="1">
    <location>
        <begin position="21"/>
        <end position="36"/>
    </location>
</feature>
<gene>
    <name evidence="3" type="ORF">IF1G_10635</name>
</gene>
<dbReference type="InterPro" id="IPR054289">
    <property type="entry name" value="DUF7025"/>
</dbReference>
<feature type="compositionally biased region" description="Basic residues" evidence="1">
    <location>
        <begin position="67"/>
        <end position="78"/>
    </location>
</feature>
<dbReference type="Proteomes" id="UP000315783">
    <property type="component" value="Unassembled WGS sequence"/>
</dbReference>
<dbReference type="Pfam" id="PF22942">
    <property type="entry name" value="DUF7025"/>
    <property type="match status" value="1"/>
</dbReference>
<feature type="compositionally biased region" description="Basic and acidic residues" evidence="1">
    <location>
        <begin position="47"/>
        <end position="66"/>
    </location>
</feature>
<dbReference type="SMART" id="SM00382">
    <property type="entry name" value="AAA"/>
    <property type="match status" value="1"/>
</dbReference>
<reference evidence="3 4" key="1">
    <citation type="journal article" date="2019" name="Appl. Microbiol. Biotechnol.">
        <title>Genome sequence of Isaria javanica and comparative genome analysis insights into family S53 peptidase evolution in fungal entomopathogens.</title>
        <authorList>
            <person name="Lin R."/>
            <person name="Zhang X."/>
            <person name="Xin B."/>
            <person name="Zou M."/>
            <person name="Gao Y."/>
            <person name="Qin F."/>
            <person name="Hu Q."/>
            <person name="Xie B."/>
            <person name="Cheng X."/>
        </authorList>
    </citation>
    <scope>NUCLEOTIDE SEQUENCE [LARGE SCALE GENOMIC DNA]</scope>
    <source>
        <strain evidence="3 4">IJ1G</strain>
    </source>
</reference>
<evidence type="ECO:0000313" key="4">
    <source>
        <dbReference type="Proteomes" id="UP000315783"/>
    </source>
</evidence>
<dbReference type="GO" id="GO:0016887">
    <property type="term" value="F:ATP hydrolysis activity"/>
    <property type="evidence" value="ECO:0007669"/>
    <property type="project" value="InterPro"/>
</dbReference>
<keyword evidence="4" id="KW-1185">Reference proteome</keyword>
<feature type="compositionally biased region" description="Acidic residues" evidence="1">
    <location>
        <begin position="84"/>
        <end position="99"/>
    </location>
</feature>
<dbReference type="InterPro" id="IPR027417">
    <property type="entry name" value="P-loop_NTPase"/>
</dbReference>
<dbReference type="InterPro" id="IPR003959">
    <property type="entry name" value="ATPase_AAA_core"/>
</dbReference>
<feature type="compositionally biased region" description="Basic and acidic residues" evidence="1">
    <location>
        <begin position="156"/>
        <end position="182"/>
    </location>
</feature>
<dbReference type="STRING" id="43265.A0A545VKG9"/>